<feature type="transmembrane region" description="Helical" evidence="2">
    <location>
        <begin position="165"/>
        <end position="186"/>
    </location>
</feature>
<evidence type="ECO:0000256" key="2">
    <source>
        <dbReference type="SAM" id="Phobius"/>
    </source>
</evidence>
<feature type="region of interest" description="Disordered" evidence="1">
    <location>
        <begin position="197"/>
        <end position="295"/>
    </location>
</feature>
<dbReference type="InParanoid" id="S8DSZ4"/>
<feature type="transmembrane region" description="Helical" evidence="2">
    <location>
        <begin position="7"/>
        <end position="28"/>
    </location>
</feature>
<dbReference type="AlphaFoldDB" id="S8DSZ4"/>
<reference evidence="3 4" key="1">
    <citation type="journal article" date="2012" name="Science">
        <title>The Paleozoic origin of enzymatic lignin decomposition reconstructed from 31 fungal genomes.</title>
        <authorList>
            <person name="Floudas D."/>
            <person name="Binder M."/>
            <person name="Riley R."/>
            <person name="Barry K."/>
            <person name="Blanchette R.A."/>
            <person name="Henrissat B."/>
            <person name="Martinez A.T."/>
            <person name="Otillar R."/>
            <person name="Spatafora J.W."/>
            <person name="Yadav J.S."/>
            <person name="Aerts A."/>
            <person name="Benoit I."/>
            <person name="Boyd A."/>
            <person name="Carlson A."/>
            <person name="Copeland A."/>
            <person name="Coutinho P.M."/>
            <person name="de Vries R.P."/>
            <person name="Ferreira P."/>
            <person name="Findley K."/>
            <person name="Foster B."/>
            <person name="Gaskell J."/>
            <person name="Glotzer D."/>
            <person name="Gorecki P."/>
            <person name="Heitman J."/>
            <person name="Hesse C."/>
            <person name="Hori C."/>
            <person name="Igarashi K."/>
            <person name="Jurgens J.A."/>
            <person name="Kallen N."/>
            <person name="Kersten P."/>
            <person name="Kohler A."/>
            <person name="Kuees U."/>
            <person name="Kumar T.K.A."/>
            <person name="Kuo A."/>
            <person name="LaButti K."/>
            <person name="Larrondo L.F."/>
            <person name="Lindquist E."/>
            <person name="Ling A."/>
            <person name="Lombard V."/>
            <person name="Lucas S."/>
            <person name="Lundell T."/>
            <person name="Martin R."/>
            <person name="McLaughlin D.J."/>
            <person name="Morgenstern I."/>
            <person name="Morin E."/>
            <person name="Murat C."/>
            <person name="Nagy L.G."/>
            <person name="Nolan M."/>
            <person name="Ohm R.A."/>
            <person name="Patyshakuliyeva A."/>
            <person name="Rokas A."/>
            <person name="Ruiz-Duenas F.J."/>
            <person name="Sabat G."/>
            <person name="Salamov A."/>
            <person name="Samejima M."/>
            <person name="Schmutz J."/>
            <person name="Slot J.C."/>
            <person name="St John F."/>
            <person name="Stenlid J."/>
            <person name="Sun H."/>
            <person name="Sun S."/>
            <person name="Syed K."/>
            <person name="Tsang A."/>
            <person name="Wiebenga A."/>
            <person name="Young D."/>
            <person name="Pisabarro A."/>
            <person name="Eastwood D.C."/>
            <person name="Martin F."/>
            <person name="Cullen D."/>
            <person name="Grigoriev I.V."/>
            <person name="Hibbett D.S."/>
        </authorList>
    </citation>
    <scope>NUCLEOTIDE SEQUENCE</scope>
    <source>
        <strain evidence="4">FP-58527</strain>
    </source>
</reference>
<proteinExistence type="predicted"/>
<feature type="transmembrane region" description="Helical" evidence="2">
    <location>
        <begin position="86"/>
        <end position="107"/>
    </location>
</feature>
<keyword evidence="2" id="KW-0472">Membrane</keyword>
<evidence type="ECO:0000313" key="4">
    <source>
        <dbReference type="Proteomes" id="UP000015241"/>
    </source>
</evidence>
<organism evidence="3 4">
    <name type="scientific">Fomitopsis schrenkii</name>
    <name type="common">Brown rot fungus</name>
    <dbReference type="NCBI Taxonomy" id="2126942"/>
    <lineage>
        <taxon>Eukaryota</taxon>
        <taxon>Fungi</taxon>
        <taxon>Dikarya</taxon>
        <taxon>Basidiomycota</taxon>
        <taxon>Agaricomycotina</taxon>
        <taxon>Agaricomycetes</taxon>
        <taxon>Polyporales</taxon>
        <taxon>Fomitopsis</taxon>
    </lineage>
</organism>
<keyword evidence="4" id="KW-1185">Reference proteome</keyword>
<name>S8DSZ4_FOMSC</name>
<accession>S8DSZ4</accession>
<keyword evidence="2" id="KW-1133">Transmembrane helix</keyword>
<dbReference type="OrthoDB" id="3352285at2759"/>
<gene>
    <name evidence="3" type="ORF">FOMPIDRAFT_1032414</name>
</gene>
<dbReference type="HOGENOM" id="CLU_063096_0_0_1"/>
<protein>
    <submittedName>
        <fullName evidence="3">Uncharacterized protein</fullName>
    </submittedName>
</protein>
<evidence type="ECO:0000256" key="1">
    <source>
        <dbReference type="SAM" id="MobiDB-lite"/>
    </source>
</evidence>
<dbReference type="eggNOG" id="ENOG502S4RX">
    <property type="taxonomic scope" value="Eukaryota"/>
</dbReference>
<dbReference type="EMBL" id="KE504189">
    <property type="protein sequence ID" value="EPS96371.1"/>
    <property type="molecule type" value="Genomic_DNA"/>
</dbReference>
<dbReference type="Proteomes" id="UP000015241">
    <property type="component" value="Unassembled WGS sequence"/>
</dbReference>
<keyword evidence="2" id="KW-0812">Transmembrane</keyword>
<evidence type="ECO:0000313" key="3">
    <source>
        <dbReference type="EMBL" id="EPS96371.1"/>
    </source>
</evidence>
<sequence length="295" mass="32021">MFIRRAYAYNLRPVVGGIALFCAIWALIGDPVQIGAFRSATIDKHYEANKLAAFAVVLGIMYAVVTGIESFGVLTALSQRLWMARTYAFLSVGSALVVIAAAFMRVITHFILKNELINECTDIATGKIAVYEYGFWGPVFETQLTESEANSYCKGNWNHDSSVEIILLLVEMFLALFFCTLSFAYYHQLSDPTSVANLTRRPGPAQPPPAPARDFDEGPGAGGFPAHYNPPYLGYDAPPDAPGPYGGAKPPTYSEEDVATYGGYGTGPGAKAEDPFADFDEPGKPGARRQQSEFV</sequence>
<feature type="transmembrane region" description="Helical" evidence="2">
    <location>
        <begin position="51"/>
        <end position="74"/>
    </location>
</feature>